<reference evidence="2 3" key="1">
    <citation type="submission" date="2016-10" db="EMBL/GenBank/DDBJ databases">
        <authorList>
            <person name="de Groot N.N."/>
        </authorList>
    </citation>
    <scope>NUCLEOTIDE SEQUENCE [LARGE SCALE GENOMIC DNA]</scope>
    <source>
        <strain evidence="2 3">Nm24</strain>
    </source>
</reference>
<dbReference type="GO" id="GO:0005829">
    <property type="term" value="C:cytosol"/>
    <property type="evidence" value="ECO:0007669"/>
    <property type="project" value="TreeGrafter"/>
</dbReference>
<dbReference type="GO" id="GO:0003700">
    <property type="term" value="F:DNA-binding transcription factor activity"/>
    <property type="evidence" value="ECO:0007669"/>
    <property type="project" value="TreeGrafter"/>
</dbReference>
<proteinExistence type="predicted"/>
<protein>
    <submittedName>
        <fullName evidence="2">Transcriptional regulator, BadM/Rrf2 family</fullName>
    </submittedName>
</protein>
<dbReference type="NCBIfam" id="TIGR00738">
    <property type="entry name" value="rrf2_super"/>
    <property type="match status" value="1"/>
</dbReference>
<dbReference type="PROSITE" id="PS01332">
    <property type="entry name" value="HTH_RRF2_1"/>
    <property type="match status" value="1"/>
</dbReference>
<dbReference type="EMBL" id="FPBL01000002">
    <property type="protein sequence ID" value="SFU42055.1"/>
    <property type="molecule type" value="Genomic_DNA"/>
</dbReference>
<accession>A0A1I7G0T8</accession>
<dbReference type="InterPro" id="IPR000944">
    <property type="entry name" value="Tscrpt_reg_Rrf2"/>
</dbReference>
<dbReference type="InterPro" id="IPR036388">
    <property type="entry name" value="WH-like_DNA-bd_sf"/>
</dbReference>
<gene>
    <name evidence="2" type="ORF">SAMN05216339_102132</name>
</gene>
<evidence type="ECO:0000313" key="3">
    <source>
        <dbReference type="Proteomes" id="UP000183926"/>
    </source>
</evidence>
<dbReference type="GO" id="GO:0003677">
    <property type="term" value="F:DNA binding"/>
    <property type="evidence" value="ECO:0007669"/>
    <property type="project" value="UniProtKB-KW"/>
</dbReference>
<dbReference type="OrthoDB" id="9795923at2"/>
<keyword evidence="1" id="KW-0238">DNA-binding</keyword>
<dbReference type="SUPFAM" id="SSF46785">
    <property type="entry name" value="Winged helix' DNA-binding domain"/>
    <property type="match status" value="1"/>
</dbReference>
<dbReference type="Gene3D" id="1.10.10.10">
    <property type="entry name" value="Winged helix-like DNA-binding domain superfamily/Winged helix DNA-binding domain"/>
    <property type="match status" value="1"/>
</dbReference>
<dbReference type="Proteomes" id="UP000183926">
    <property type="component" value="Unassembled WGS sequence"/>
</dbReference>
<dbReference type="InterPro" id="IPR030489">
    <property type="entry name" value="TR_Rrf2-type_CS"/>
</dbReference>
<dbReference type="RefSeq" id="WP_074927058.1">
    <property type="nucleotide sequence ID" value="NZ_FPBL01000002.1"/>
</dbReference>
<dbReference type="PROSITE" id="PS51197">
    <property type="entry name" value="HTH_RRF2_2"/>
    <property type="match status" value="1"/>
</dbReference>
<evidence type="ECO:0000313" key="2">
    <source>
        <dbReference type="EMBL" id="SFU42055.1"/>
    </source>
</evidence>
<dbReference type="PANTHER" id="PTHR33221:SF4">
    <property type="entry name" value="HTH-TYPE TRANSCRIPTIONAL REPRESSOR NSRR"/>
    <property type="match status" value="1"/>
</dbReference>
<dbReference type="Pfam" id="PF02082">
    <property type="entry name" value="Rrf2"/>
    <property type="match status" value="1"/>
</dbReference>
<dbReference type="AlphaFoldDB" id="A0A1I7G0T8"/>
<organism evidence="2 3">
    <name type="scientific">Nitrosomonas eutropha</name>
    <dbReference type="NCBI Taxonomy" id="916"/>
    <lineage>
        <taxon>Bacteria</taxon>
        <taxon>Pseudomonadati</taxon>
        <taxon>Pseudomonadota</taxon>
        <taxon>Betaproteobacteria</taxon>
        <taxon>Nitrosomonadales</taxon>
        <taxon>Nitrosomonadaceae</taxon>
        <taxon>Nitrosomonas</taxon>
    </lineage>
</organism>
<evidence type="ECO:0000256" key="1">
    <source>
        <dbReference type="ARBA" id="ARBA00023125"/>
    </source>
</evidence>
<sequence length="154" mass="17454">MKLTNYSDYALRILIYLGLKREKLSTITEISDCYRISRNHVVKIVHHLGQLGYLDTLRGKHGGIRLARAPEMINIGEVMRHTEASMDLVECFSDQNACIICDSCVLRSIIAEALAAFMTVLDSYTLADLMVPKRQLKKQLQTMGMFDNLTDQSN</sequence>
<dbReference type="InterPro" id="IPR036390">
    <property type="entry name" value="WH_DNA-bd_sf"/>
</dbReference>
<dbReference type="PANTHER" id="PTHR33221">
    <property type="entry name" value="WINGED HELIX-TURN-HELIX TRANSCRIPTIONAL REGULATOR, RRF2 FAMILY"/>
    <property type="match status" value="1"/>
</dbReference>
<name>A0A1I7G0T8_9PROT</name>